<dbReference type="NCBIfam" id="TIGR00252">
    <property type="entry name" value="YraN family protein"/>
    <property type="match status" value="1"/>
</dbReference>
<evidence type="ECO:0000313" key="3">
    <source>
        <dbReference type="EMBL" id="MFD1628819.1"/>
    </source>
</evidence>
<dbReference type="Gene3D" id="3.40.1350.10">
    <property type="match status" value="1"/>
</dbReference>
<evidence type="ECO:0000313" key="4">
    <source>
        <dbReference type="Proteomes" id="UP001597118"/>
    </source>
</evidence>
<comment type="similarity">
    <text evidence="1 2">Belongs to the UPF0102 family.</text>
</comment>
<sequence length="122" mass="14217">MATSSNLFGKTGEQIAKNHLEKNGYEILEENWRTGRAEIDLIAYKNKTIIFIEVKTRSGTFFGHPEDFVNNKKQKLFTDAAEEYLYQTQHKGEIRFDIISIILDKDATTPNLKHIEDAFWNY</sequence>
<keyword evidence="4" id="KW-1185">Reference proteome</keyword>
<evidence type="ECO:0000256" key="2">
    <source>
        <dbReference type="HAMAP-Rule" id="MF_00048"/>
    </source>
</evidence>
<dbReference type="PANTHER" id="PTHR34039">
    <property type="entry name" value="UPF0102 PROTEIN YRAN"/>
    <property type="match status" value="1"/>
</dbReference>
<name>A0ABW4IA19_9SPHI</name>
<organism evidence="3 4">
    <name type="scientific">Pseudopedobacter beijingensis</name>
    <dbReference type="NCBI Taxonomy" id="1207056"/>
    <lineage>
        <taxon>Bacteria</taxon>
        <taxon>Pseudomonadati</taxon>
        <taxon>Bacteroidota</taxon>
        <taxon>Sphingobacteriia</taxon>
        <taxon>Sphingobacteriales</taxon>
        <taxon>Sphingobacteriaceae</taxon>
        <taxon>Pseudopedobacter</taxon>
    </lineage>
</organism>
<dbReference type="NCBIfam" id="NF009150">
    <property type="entry name" value="PRK12497.1-3"/>
    <property type="match status" value="1"/>
</dbReference>
<dbReference type="InterPro" id="IPR011856">
    <property type="entry name" value="tRNA_endonuc-like_dom_sf"/>
</dbReference>
<accession>A0ABW4IA19</accession>
<dbReference type="EMBL" id="JBHUDG010000003">
    <property type="protein sequence ID" value="MFD1628819.1"/>
    <property type="molecule type" value="Genomic_DNA"/>
</dbReference>
<protein>
    <recommendedName>
        <fullName evidence="2">UPF0102 protein ACFSAH_02965</fullName>
    </recommendedName>
</protein>
<dbReference type="RefSeq" id="WP_379661204.1">
    <property type="nucleotide sequence ID" value="NZ_JBHUDG010000003.1"/>
</dbReference>
<dbReference type="SUPFAM" id="SSF52980">
    <property type="entry name" value="Restriction endonuclease-like"/>
    <property type="match status" value="1"/>
</dbReference>
<gene>
    <name evidence="3" type="ORF">ACFSAH_02965</name>
</gene>
<reference evidence="4" key="1">
    <citation type="journal article" date="2019" name="Int. J. Syst. Evol. Microbiol.">
        <title>The Global Catalogue of Microorganisms (GCM) 10K type strain sequencing project: providing services to taxonomists for standard genome sequencing and annotation.</title>
        <authorList>
            <consortium name="The Broad Institute Genomics Platform"/>
            <consortium name="The Broad Institute Genome Sequencing Center for Infectious Disease"/>
            <person name="Wu L."/>
            <person name="Ma J."/>
        </authorList>
    </citation>
    <scope>NUCLEOTIDE SEQUENCE [LARGE SCALE GENOMIC DNA]</scope>
    <source>
        <strain evidence="4">CCUG 53762</strain>
    </source>
</reference>
<proteinExistence type="inferred from homology"/>
<dbReference type="InterPro" id="IPR003509">
    <property type="entry name" value="UPF0102_YraN-like"/>
</dbReference>
<comment type="caution">
    <text evidence="3">The sequence shown here is derived from an EMBL/GenBank/DDBJ whole genome shotgun (WGS) entry which is preliminary data.</text>
</comment>
<dbReference type="NCBIfam" id="NF009154">
    <property type="entry name" value="PRK12497.3-3"/>
    <property type="match status" value="1"/>
</dbReference>
<dbReference type="PANTHER" id="PTHR34039:SF1">
    <property type="entry name" value="UPF0102 PROTEIN YRAN"/>
    <property type="match status" value="1"/>
</dbReference>
<dbReference type="InterPro" id="IPR011335">
    <property type="entry name" value="Restrct_endonuc-II-like"/>
</dbReference>
<evidence type="ECO:0000256" key="1">
    <source>
        <dbReference type="ARBA" id="ARBA00006738"/>
    </source>
</evidence>
<dbReference type="Proteomes" id="UP001597118">
    <property type="component" value="Unassembled WGS sequence"/>
</dbReference>
<dbReference type="Pfam" id="PF02021">
    <property type="entry name" value="UPF0102"/>
    <property type="match status" value="1"/>
</dbReference>
<dbReference type="CDD" id="cd20736">
    <property type="entry name" value="PoNe_Nuclease"/>
    <property type="match status" value="1"/>
</dbReference>
<dbReference type="HAMAP" id="MF_00048">
    <property type="entry name" value="UPF0102"/>
    <property type="match status" value="1"/>
</dbReference>